<dbReference type="SUPFAM" id="SSF52833">
    <property type="entry name" value="Thioredoxin-like"/>
    <property type="match status" value="1"/>
</dbReference>
<dbReference type="Gene3D" id="3.40.30.10">
    <property type="entry name" value="Glutaredoxin"/>
    <property type="match status" value="1"/>
</dbReference>
<comment type="similarity">
    <text evidence="1">Belongs to the GST superfamily.</text>
</comment>
<dbReference type="Pfam" id="PF02798">
    <property type="entry name" value="GST_N"/>
    <property type="match status" value="1"/>
</dbReference>
<sequence>MYELYVDFMSQPSRALMILSRINSKSIGGKVSEKTTLIHKGQHRTEAYLKLNPLGQIPCLVKRGERPDGASEGPVEFSLPESCAILRHLCEVFGLDAWYPSCSGTGSLADLRERQARVDSALHWYHSTLRKGCGGLTFHKVVAPKLGQTPVEAIADASKVALHKALGQLERHWLRDGPFVGGHSPNVADLLFCCEIEQLNMLYAPADGLDIESVLRPFPQVRAWMGRVAGATSPVYEEVHKLLRYATKKRHEAMSKRNAPSRL</sequence>
<evidence type="ECO:0000313" key="5">
    <source>
        <dbReference type="Proteomes" id="UP001472866"/>
    </source>
</evidence>
<dbReference type="Gene3D" id="1.20.1050.10">
    <property type="match status" value="1"/>
</dbReference>
<dbReference type="PANTHER" id="PTHR44750:SF1">
    <property type="entry name" value="GLUTATHIONE S-TRANSFERASE T1-RELATED"/>
    <property type="match status" value="1"/>
</dbReference>
<dbReference type="AlphaFoldDB" id="A0AAX4P445"/>
<dbReference type="InterPro" id="IPR043377">
    <property type="entry name" value="GSTT1/2/3"/>
</dbReference>
<feature type="domain" description="GST C-terminal" evidence="3">
    <location>
        <begin position="111"/>
        <end position="249"/>
    </location>
</feature>
<reference evidence="4 5" key="1">
    <citation type="submission" date="2024-03" db="EMBL/GenBank/DDBJ databases">
        <title>Complete genome sequence of the green alga Chloropicon roscoffensis RCC1871.</title>
        <authorList>
            <person name="Lemieux C."/>
            <person name="Pombert J.-F."/>
            <person name="Otis C."/>
            <person name="Turmel M."/>
        </authorList>
    </citation>
    <scope>NUCLEOTIDE SEQUENCE [LARGE SCALE GENOMIC DNA]</scope>
    <source>
        <strain evidence="4 5">RCC1871</strain>
    </source>
</reference>
<evidence type="ECO:0000259" key="3">
    <source>
        <dbReference type="PROSITE" id="PS50405"/>
    </source>
</evidence>
<dbReference type="PANTHER" id="PTHR44750">
    <property type="entry name" value="GLUTATHIONE S-TRANSFERASE T1-RELATED"/>
    <property type="match status" value="1"/>
</dbReference>
<protein>
    <submittedName>
        <fullName evidence="4">Glutathione S-transferase T1</fullName>
    </submittedName>
</protein>
<dbReference type="Pfam" id="PF00043">
    <property type="entry name" value="GST_C"/>
    <property type="match status" value="1"/>
</dbReference>
<accession>A0AAX4P445</accession>
<keyword evidence="5" id="KW-1185">Reference proteome</keyword>
<name>A0AAX4P445_9CHLO</name>
<dbReference type="InterPro" id="IPR004045">
    <property type="entry name" value="Glutathione_S-Trfase_N"/>
</dbReference>
<dbReference type="SUPFAM" id="SSF47616">
    <property type="entry name" value="GST C-terminal domain-like"/>
    <property type="match status" value="1"/>
</dbReference>
<organism evidence="4 5">
    <name type="scientific">Chloropicon roscoffensis</name>
    <dbReference type="NCBI Taxonomy" id="1461544"/>
    <lineage>
        <taxon>Eukaryota</taxon>
        <taxon>Viridiplantae</taxon>
        <taxon>Chlorophyta</taxon>
        <taxon>Chloropicophyceae</taxon>
        <taxon>Chloropicales</taxon>
        <taxon>Chloropicaceae</taxon>
        <taxon>Chloropicon</taxon>
    </lineage>
</organism>
<evidence type="ECO:0000256" key="1">
    <source>
        <dbReference type="RuleBase" id="RU003494"/>
    </source>
</evidence>
<dbReference type="Proteomes" id="UP001472866">
    <property type="component" value="Chromosome 03"/>
</dbReference>
<dbReference type="PROSITE" id="PS50404">
    <property type="entry name" value="GST_NTER"/>
    <property type="match status" value="1"/>
</dbReference>
<evidence type="ECO:0000259" key="2">
    <source>
        <dbReference type="PROSITE" id="PS50404"/>
    </source>
</evidence>
<dbReference type="InterPro" id="IPR036282">
    <property type="entry name" value="Glutathione-S-Trfase_C_sf"/>
</dbReference>
<dbReference type="InterPro" id="IPR004046">
    <property type="entry name" value="GST_C"/>
</dbReference>
<dbReference type="PROSITE" id="PS50405">
    <property type="entry name" value="GST_CTER"/>
    <property type="match status" value="1"/>
</dbReference>
<proteinExistence type="inferred from homology"/>
<evidence type="ECO:0000313" key="4">
    <source>
        <dbReference type="EMBL" id="WZN60544.1"/>
    </source>
</evidence>
<gene>
    <name evidence="4" type="ORF">HKI87_03g20780</name>
</gene>
<dbReference type="InterPro" id="IPR036249">
    <property type="entry name" value="Thioredoxin-like_sf"/>
</dbReference>
<feature type="domain" description="GST N-terminal" evidence="2">
    <location>
        <begin position="1"/>
        <end position="97"/>
    </location>
</feature>
<dbReference type="EMBL" id="CP151503">
    <property type="protein sequence ID" value="WZN60544.1"/>
    <property type="molecule type" value="Genomic_DNA"/>
</dbReference>
<dbReference type="InterPro" id="IPR010987">
    <property type="entry name" value="Glutathione-S-Trfase_C-like"/>
</dbReference>